<evidence type="ECO:0000256" key="1">
    <source>
        <dbReference type="ARBA" id="ARBA00022574"/>
    </source>
</evidence>
<evidence type="ECO:0000313" key="5">
    <source>
        <dbReference type="Proteomes" id="UP000813824"/>
    </source>
</evidence>
<evidence type="ECO:0000313" key="4">
    <source>
        <dbReference type="EMBL" id="KAH8106203.1"/>
    </source>
</evidence>
<keyword evidence="2" id="KW-0677">Repeat</keyword>
<dbReference type="GO" id="GO:0031464">
    <property type="term" value="C:Cul4A-RING E3 ubiquitin ligase complex"/>
    <property type="evidence" value="ECO:0007669"/>
    <property type="project" value="TreeGrafter"/>
</dbReference>
<dbReference type="InterPro" id="IPR019775">
    <property type="entry name" value="WD40_repeat_CS"/>
</dbReference>
<dbReference type="SUPFAM" id="SSF50978">
    <property type="entry name" value="WD40 repeat-like"/>
    <property type="match status" value="1"/>
</dbReference>
<dbReference type="Pfam" id="PF00400">
    <property type="entry name" value="WD40"/>
    <property type="match status" value="2"/>
</dbReference>
<dbReference type="PROSITE" id="PS00678">
    <property type="entry name" value="WD_REPEATS_1"/>
    <property type="match status" value="1"/>
</dbReference>
<protein>
    <submittedName>
        <fullName evidence="4">Uncharacterized protein</fullName>
    </submittedName>
</protein>
<dbReference type="Proteomes" id="UP000813824">
    <property type="component" value="Unassembled WGS sequence"/>
</dbReference>
<keyword evidence="5" id="KW-1185">Reference proteome</keyword>
<dbReference type="OrthoDB" id="1897642at2759"/>
<dbReference type="AlphaFoldDB" id="A0A8K0UWQ3"/>
<comment type="caution">
    <text evidence="4">The sequence shown here is derived from an EMBL/GenBank/DDBJ whole genome shotgun (WGS) entry which is preliminary data.</text>
</comment>
<name>A0A8K0UWQ3_9AGAR</name>
<sequence length="153" mass="17371">MPQSSQKLFSGGADCTVNLWDFESERNISMFKTSNSVFQAHSVASESCVLLEVAHRELQFELRDIRMAPNGVAQRFGYHTAKFHGRHWKGDISSTRFASGSHDGAVRVWDVRKADRPYSTTTCFPGRRIFQVAFNRSQLLAYSEDHHLAFSDP</sequence>
<proteinExistence type="predicted"/>
<accession>A0A8K0UWQ3</accession>
<dbReference type="PANTHER" id="PTHR46202:SF1">
    <property type="entry name" value="DNA EXCISION REPAIR PROTEIN ERCC-8"/>
    <property type="match status" value="1"/>
</dbReference>
<reference evidence="4" key="1">
    <citation type="journal article" date="2021" name="New Phytol.">
        <title>Evolutionary innovations through gain and loss of genes in the ectomycorrhizal Boletales.</title>
        <authorList>
            <person name="Wu G."/>
            <person name="Miyauchi S."/>
            <person name="Morin E."/>
            <person name="Kuo A."/>
            <person name="Drula E."/>
            <person name="Varga T."/>
            <person name="Kohler A."/>
            <person name="Feng B."/>
            <person name="Cao Y."/>
            <person name="Lipzen A."/>
            <person name="Daum C."/>
            <person name="Hundley H."/>
            <person name="Pangilinan J."/>
            <person name="Johnson J."/>
            <person name="Barry K."/>
            <person name="LaButti K."/>
            <person name="Ng V."/>
            <person name="Ahrendt S."/>
            <person name="Min B."/>
            <person name="Choi I.G."/>
            <person name="Park H."/>
            <person name="Plett J.M."/>
            <person name="Magnuson J."/>
            <person name="Spatafora J.W."/>
            <person name="Nagy L.G."/>
            <person name="Henrissat B."/>
            <person name="Grigoriev I.V."/>
            <person name="Yang Z.L."/>
            <person name="Xu J."/>
            <person name="Martin F.M."/>
        </authorList>
    </citation>
    <scope>NUCLEOTIDE SEQUENCE</scope>
    <source>
        <strain evidence="4">KKN 215</strain>
    </source>
</reference>
<dbReference type="Gene3D" id="2.130.10.10">
    <property type="entry name" value="YVTN repeat-like/Quinoprotein amine dehydrogenase"/>
    <property type="match status" value="1"/>
</dbReference>
<dbReference type="GO" id="GO:0043161">
    <property type="term" value="P:proteasome-mediated ubiquitin-dependent protein catabolic process"/>
    <property type="evidence" value="ECO:0007669"/>
    <property type="project" value="TreeGrafter"/>
</dbReference>
<dbReference type="PROSITE" id="PS50082">
    <property type="entry name" value="WD_REPEATS_2"/>
    <property type="match status" value="2"/>
</dbReference>
<feature type="repeat" description="WD" evidence="3">
    <location>
        <begin position="97"/>
        <end position="119"/>
    </location>
</feature>
<dbReference type="InterPro" id="IPR015943">
    <property type="entry name" value="WD40/YVTN_repeat-like_dom_sf"/>
</dbReference>
<dbReference type="InterPro" id="IPR001680">
    <property type="entry name" value="WD40_rpt"/>
</dbReference>
<evidence type="ECO:0000256" key="3">
    <source>
        <dbReference type="PROSITE-ProRule" id="PRU00221"/>
    </source>
</evidence>
<dbReference type="InterPro" id="IPR036322">
    <property type="entry name" value="WD40_repeat_dom_sf"/>
</dbReference>
<evidence type="ECO:0000256" key="2">
    <source>
        <dbReference type="ARBA" id="ARBA00022737"/>
    </source>
</evidence>
<dbReference type="GO" id="GO:0000109">
    <property type="term" value="C:nucleotide-excision repair complex"/>
    <property type="evidence" value="ECO:0007669"/>
    <property type="project" value="TreeGrafter"/>
</dbReference>
<keyword evidence="1 3" id="KW-0853">WD repeat</keyword>
<dbReference type="EMBL" id="JAEVFJ010000003">
    <property type="protein sequence ID" value="KAH8106203.1"/>
    <property type="molecule type" value="Genomic_DNA"/>
</dbReference>
<dbReference type="PANTHER" id="PTHR46202">
    <property type="entry name" value="DNA EXCISION REPAIR PROTEIN ERCC-8"/>
    <property type="match status" value="1"/>
</dbReference>
<dbReference type="GO" id="GO:0006283">
    <property type="term" value="P:transcription-coupled nucleotide-excision repair"/>
    <property type="evidence" value="ECO:0007669"/>
    <property type="project" value="InterPro"/>
</dbReference>
<gene>
    <name evidence="4" type="ORF">BXZ70DRAFT_423126</name>
</gene>
<feature type="repeat" description="WD" evidence="3">
    <location>
        <begin position="1"/>
        <end position="30"/>
    </location>
</feature>
<organism evidence="4 5">
    <name type="scientific">Cristinia sonorae</name>
    <dbReference type="NCBI Taxonomy" id="1940300"/>
    <lineage>
        <taxon>Eukaryota</taxon>
        <taxon>Fungi</taxon>
        <taxon>Dikarya</taxon>
        <taxon>Basidiomycota</taxon>
        <taxon>Agaricomycotina</taxon>
        <taxon>Agaricomycetes</taxon>
        <taxon>Agaricomycetidae</taxon>
        <taxon>Agaricales</taxon>
        <taxon>Pleurotineae</taxon>
        <taxon>Stephanosporaceae</taxon>
        <taxon>Cristinia</taxon>
    </lineage>
</organism>
<dbReference type="GO" id="GO:0000209">
    <property type="term" value="P:protein polyubiquitination"/>
    <property type="evidence" value="ECO:0007669"/>
    <property type="project" value="TreeGrafter"/>
</dbReference>
<dbReference type="InterPro" id="IPR042238">
    <property type="entry name" value="Rad28/ERCC8/Ckn1/ATCSA-1"/>
</dbReference>